<dbReference type="Proteomes" id="UP000253664">
    <property type="component" value="Unassembled WGS sequence"/>
</dbReference>
<name>A0A367LKS9_9HYPO</name>
<proteinExistence type="predicted"/>
<dbReference type="AlphaFoldDB" id="A0A367LKS9"/>
<accession>A0A367LKS9</accession>
<dbReference type="OrthoDB" id="4933364at2759"/>
<evidence type="ECO:0000313" key="1">
    <source>
        <dbReference type="EMBL" id="RCI15035.1"/>
    </source>
</evidence>
<reference evidence="1 2" key="1">
    <citation type="journal article" date="2015" name="BMC Genomics">
        <title>Insights from the genome of Ophiocordyceps polyrhachis-furcata to pathogenicity and host specificity in insect fungi.</title>
        <authorList>
            <person name="Wichadakul D."/>
            <person name="Kobmoo N."/>
            <person name="Ingsriswang S."/>
            <person name="Tangphatsornruang S."/>
            <person name="Chantasingh D."/>
            <person name="Luangsa-ard J.J."/>
            <person name="Eurwilaichitr L."/>
        </authorList>
    </citation>
    <scope>NUCLEOTIDE SEQUENCE [LARGE SCALE GENOMIC DNA]</scope>
    <source>
        <strain evidence="1 2">BCC 54312</strain>
    </source>
</reference>
<gene>
    <name evidence="1" type="ORF">L249_6671</name>
</gene>
<sequence>MAMAGNPPKTRWIMPSSVVDRCGGPIGYHEVICGTEKYCEIFDNPVTFKGNPRHMPSKAQCLAGRDPPPTVPSTSVPLNVYLLPWREPKSPRSFSFLEDSFCTGNEVEADCGTALYCGAFDTHWISYTRKEYASSGECLAAHAPEPADRPARKLPYALEPKNIFYSKFNCGNAEFSDFYCGTKRFCLSFDRERAYAKGYYSNSTECFDAHEPPPPGGDDASPLRAWVVGEGEPCELPNKDMMLFATEGLAKCGTKWLCEQYGTPTNRPDTRYGSAAECLAAFERQPDDGGYCFDLRHWRGGRDADHHCSGCKCE</sequence>
<keyword evidence="2" id="KW-1185">Reference proteome</keyword>
<evidence type="ECO:0000313" key="2">
    <source>
        <dbReference type="Proteomes" id="UP000253664"/>
    </source>
</evidence>
<dbReference type="EMBL" id="LKCN02000003">
    <property type="protein sequence ID" value="RCI15035.1"/>
    <property type="molecule type" value="Genomic_DNA"/>
</dbReference>
<comment type="caution">
    <text evidence="1">The sequence shown here is derived from an EMBL/GenBank/DDBJ whole genome shotgun (WGS) entry which is preliminary data.</text>
</comment>
<protein>
    <submittedName>
        <fullName evidence="1">Uncharacterized protein</fullName>
    </submittedName>
</protein>
<organism evidence="1 2">
    <name type="scientific">Ophiocordyceps polyrhachis-furcata BCC 54312</name>
    <dbReference type="NCBI Taxonomy" id="1330021"/>
    <lineage>
        <taxon>Eukaryota</taxon>
        <taxon>Fungi</taxon>
        <taxon>Dikarya</taxon>
        <taxon>Ascomycota</taxon>
        <taxon>Pezizomycotina</taxon>
        <taxon>Sordariomycetes</taxon>
        <taxon>Hypocreomycetidae</taxon>
        <taxon>Hypocreales</taxon>
        <taxon>Ophiocordycipitaceae</taxon>
        <taxon>Ophiocordyceps</taxon>
    </lineage>
</organism>